<feature type="transmembrane region" description="Helical" evidence="1">
    <location>
        <begin position="15"/>
        <end position="38"/>
    </location>
</feature>
<keyword evidence="1" id="KW-0812">Transmembrane</keyword>
<dbReference type="AlphaFoldDB" id="A0A830BVL1"/>
<dbReference type="OrthoDB" id="167398at2759"/>
<feature type="transmembrane region" description="Helical" evidence="1">
    <location>
        <begin position="120"/>
        <end position="143"/>
    </location>
</feature>
<organism evidence="2 3">
    <name type="scientific">Phtheirospermum japonicum</name>
    <dbReference type="NCBI Taxonomy" id="374723"/>
    <lineage>
        <taxon>Eukaryota</taxon>
        <taxon>Viridiplantae</taxon>
        <taxon>Streptophyta</taxon>
        <taxon>Embryophyta</taxon>
        <taxon>Tracheophyta</taxon>
        <taxon>Spermatophyta</taxon>
        <taxon>Magnoliopsida</taxon>
        <taxon>eudicotyledons</taxon>
        <taxon>Gunneridae</taxon>
        <taxon>Pentapetalae</taxon>
        <taxon>asterids</taxon>
        <taxon>lamiids</taxon>
        <taxon>Lamiales</taxon>
        <taxon>Orobanchaceae</taxon>
        <taxon>Orobanchaceae incertae sedis</taxon>
        <taxon>Phtheirospermum</taxon>
    </lineage>
</organism>
<dbReference type="Proteomes" id="UP000653305">
    <property type="component" value="Unassembled WGS sequence"/>
</dbReference>
<comment type="caution">
    <text evidence="2">The sequence shown here is derived from an EMBL/GenBank/DDBJ whole genome shotgun (WGS) entry which is preliminary data.</text>
</comment>
<sequence length="190" mass="20690">MDSKRSPPHYGGNNLIRAAIVAVVVVVSIGYLMLWVVMPTNTFGLHWLPELRAKTASTYFGTNQGATYLVFTFPILFIAVLGCVYLHLGNKSMDNYTQGGNGEYHAGLAIWKRPVIMKGLGIVSGIELAFFLMFIALLIWNFATYLHVASEARHGGAPPWTGGEHRAVIPLLPGDTWLLCAASVWADLGG</sequence>
<keyword evidence="1" id="KW-1133">Transmembrane helix</keyword>
<dbReference type="EMBL" id="BMAC01000246">
    <property type="protein sequence ID" value="GFP91490.1"/>
    <property type="molecule type" value="Genomic_DNA"/>
</dbReference>
<protein>
    <submittedName>
        <fullName evidence="2">Ferric reduction oxidase 2</fullName>
    </submittedName>
</protein>
<name>A0A830BVL1_9LAMI</name>
<keyword evidence="1" id="KW-0472">Membrane</keyword>
<proteinExistence type="predicted"/>
<accession>A0A830BVL1</accession>
<feature type="transmembrane region" description="Helical" evidence="1">
    <location>
        <begin position="68"/>
        <end position="88"/>
    </location>
</feature>
<evidence type="ECO:0000313" key="3">
    <source>
        <dbReference type="Proteomes" id="UP000653305"/>
    </source>
</evidence>
<evidence type="ECO:0000256" key="1">
    <source>
        <dbReference type="SAM" id="Phobius"/>
    </source>
</evidence>
<reference evidence="2" key="1">
    <citation type="submission" date="2020-07" db="EMBL/GenBank/DDBJ databases">
        <title>Ethylene signaling mediates host invasion by parasitic plants.</title>
        <authorList>
            <person name="Yoshida S."/>
        </authorList>
    </citation>
    <scope>NUCLEOTIDE SEQUENCE</scope>
    <source>
        <strain evidence="2">Okayama</strain>
    </source>
</reference>
<keyword evidence="3" id="KW-1185">Reference proteome</keyword>
<gene>
    <name evidence="2" type="ORF">PHJA_001293000</name>
</gene>
<evidence type="ECO:0000313" key="2">
    <source>
        <dbReference type="EMBL" id="GFP91490.1"/>
    </source>
</evidence>